<keyword evidence="4" id="KW-1185">Reference proteome</keyword>
<feature type="region of interest" description="Disordered" evidence="1">
    <location>
        <begin position="32"/>
        <end position="62"/>
    </location>
</feature>
<gene>
    <name evidence="3" type="ORF">HOLleu_08288</name>
</gene>
<sequence>MTDQCVPISSRVTVKIEQNGSKSKKCSVTFEAKMKHDHEEERESSTSNDLGIKRKRRKRGIPAKQKWEIISHPQVPNIKQAHKKAKRRPIVKDKRREIHRQNERFRHQSLNMAIKDLSMLVPHSKHHRTAVKHHVVQTTGQYLEFLNNQVTLMCSQLRITKKATQNCFSFNRRMMAVFDHQEKHHPAGKAITLSSLEGLIDNMHIENRHYNIRELKQREKSKRLMKKDNQLPAHFHSLEARKIPDSIHLSRNNLDNSQESLLSPSHGDIQIKNELVTAGYLGDVELSQSSVKSLSQSQSSGDFSEGSSSSDIADLLTSSTSNSNSSQGTYSSKTTSPSNLSDISEVMPFLTDQEATMRSVEKLQFVEGPPRLVFDSNTRQVLQHVGWVNSSVVKKATSSCKVLGTVCNFSKLSVEKGSSHKDGSDHTQSCSTSKLWKEDATTQSSQEASISQSGAVDGGSSKQRSWINGYQLFVKVNHPHFKKAWPHLQGRDISHLLAQAWNDSPEDVKKIYSEKACTWNQQHKKLQEQAFEQ</sequence>
<dbReference type="Gene3D" id="4.10.280.10">
    <property type="entry name" value="Helix-loop-helix DNA-binding domain"/>
    <property type="match status" value="1"/>
</dbReference>
<feature type="region of interest" description="Disordered" evidence="1">
    <location>
        <begin position="441"/>
        <end position="460"/>
    </location>
</feature>
<protein>
    <recommendedName>
        <fullName evidence="2">BHLH domain-containing protein</fullName>
    </recommendedName>
</protein>
<dbReference type="SUPFAM" id="SSF47095">
    <property type="entry name" value="HMG-box"/>
    <property type="match status" value="1"/>
</dbReference>
<evidence type="ECO:0000259" key="2">
    <source>
        <dbReference type="PROSITE" id="PS50888"/>
    </source>
</evidence>
<dbReference type="AlphaFoldDB" id="A0A9Q1CII6"/>
<dbReference type="InterPro" id="IPR009071">
    <property type="entry name" value="HMG_box_dom"/>
</dbReference>
<accession>A0A9Q1CII6</accession>
<name>A0A9Q1CII6_HOLLE</name>
<feature type="domain" description="BHLH" evidence="2">
    <location>
        <begin position="94"/>
        <end position="146"/>
    </location>
</feature>
<organism evidence="3 4">
    <name type="scientific">Holothuria leucospilota</name>
    <name type="common">Black long sea cucumber</name>
    <name type="synonym">Mertensiothuria leucospilota</name>
    <dbReference type="NCBI Taxonomy" id="206669"/>
    <lineage>
        <taxon>Eukaryota</taxon>
        <taxon>Metazoa</taxon>
        <taxon>Echinodermata</taxon>
        <taxon>Eleutherozoa</taxon>
        <taxon>Echinozoa</taxon>
        <taxon>Holothuroidea</taxon>
        <taxon>Aspidochirotacea</taxon>
        <taxon>Aspidochirotida</taxon>
        <taxon>Holothuriidae</taxon>
        <taxon>Holothuria</taxon>
    </lineage>
</organism>
<dbReference type="OrthoDB" id="10072464at2759"/>
<dbReference type="InterPro" id="IPR036910">
    <property type="entry name" value="HMG_box_dom_sf"/>
</dbReference>
<dbReference type="Pfam" id="PF00505">
    <property type="entry name" value="HMG_box"/>
    <property type="match status" value="1"/>
</dbReference>
<evidence type="ECO:0000313" key="4">
    <source>
        <dbReference type="Proteomes" id="UP001152320"/>
    </source>
</evidence>
<dbReference type="PROSITE" id="PS50888">
    <property type="entry name" value="BHLH"/>
    <property type="match status" value="1"/>
</dbReference>
<feature type="compositionally biased region" description="Low complexity" evidence="1">
    <location>
        <begin position="293"/>
        <end position="334"/>
    </location>
</feature>
<dbReference type="Gene3D" id="1.10.30.10">
    <property type="entry name" value="High mobility group box domain"/>
    <property type="match status" value="1"/>
</dbReference>
<comment type="caution">
    <text evidence="3">The sequence shown here is derived from an EMBL/GenBank/DDBJ whole genome shotgun (WGS) entry which is preliminary data.</text>
</comment>
<reference evidence="3" key="1">
    <citation type="submission" date="2021-10" db="EMBL/GenBank/DDBJ databases">
        <title>Tropical sea cucumber genome reveals ecological adaptation and Cuvierian tubules defense mechanism.</title>
        <authorList>
            <person name="Chen T."/>
        </authorList>
    </citation>
    <scope>NUCLEOTIDE SEQUENCE</scope>
    <source>
        <strain evidence="3">Nanhai2018</strain>
        <tissue evidence="3">Muscle</tissue>
    </source>
</reference>
<dbReference type="InterPro" id="IPR011598">
    <property type="entry name" value="bHLH_dom"/>
</dbReference>
<dbReference type="SUPFAM" id="SSF47459">
    <property type="entry name" value="HLH, helix-loop-helix DNA-binding domain"/>
    <property type="match status" value="1"/>
</dbReference>
<dbReference type="Proteomes" id="UP001152320">
    <property type="component" value="Chromosome 3"/>
</dbReference>
<evidence type="ECO:0000313" key="3">
    <source>
        <dbReference type="EMBL" id="KAJ8045305.1"/>
    </source>
</evidence>
<evidence type="ECO:0000256" key="1">
    <source>
        <dbReference type="SAM" id="MobiDB-lite"/>
    </source>
</evidence>
<feature type="compositionally biased region" description="Basic and acidic residues" evidence="1">
    <location>
        <begin position="32"/>
        <end position="44"/>
    </location>
</feature>
<feature type="region of interest" description="Disordered" evidence="1">
    <location>
        <begin position="293"/>
        <end position="341"/>
    </location>
</feature>
<dbReference type="InterPro" id="IPR036638">
    <property type="entry name" value="HLH_DNA-bd_sf"/>
</dbReference>
<dbReference type="GO" id="GO:0046983">
    <property type="term" value="F:protein dimerization activity"/>
    <property type="evidence" value="ECO:0007669"/>
    <property type="project" value="InterPro"/>
</dbReference>
<proteinExistence type="predicted"/>
<dbReference type="EMBL" id="JAIZAY010000003">
    <property type="protein sequence ID" value="KAJ8045305.1"/>
    <property type="molecule type" value="Genomic_DNA"/>
</dbReference>